<feature type="region of interest" description="Disordered" evidence="1">
    <location>
        <begin position="236"/>
        <end position="256"/>
    </location>
</feature>
<dbReference type="InterPro" id="IPR000300">
    <property type="entry name" value="IPPc"/>
</dbReference>
<dbReference type="SUPFAM" id="SSF56219">
    <property type="entry name" value="DNase I-like"/>
    <property type="match status" value="1"/>
</dbReference>
<evidence type="ECO:0000256" key="1">
    <source>
        <dbReference type="SAM" id="MobiDB-lite"/>
    </source>
</evidence>
<feature type="compositionally biased region" description="Basic and acidic residues" evidence="1">
    <location>
        <begin position="192"/>
        <end position="208"/>
    </location>
</feature>
<feature type="region of interest" description="Disordered" evidence="1">
    <location>
        <begin position="168"/>
        <end position="216"/>
    </location>
</feature>
<dbReference type="Proteomes" id="UP001216638">
    <property type="component" value="Chromosome 6"/>
</dbReference>
<feature type="domain" description="Inositol polyphosphate-related phosphatase" evidence="2">
    <location>
        <begin position="225"/>
        <end position="658"/>
    </location>
</feature>
<evidence type="ECO:0000313" key="4">
    <source>
        <dbReference type="Proteomes" id="UP001216638"/>
    </source>
</evidence>
<dbReference type="Pfam" id="PF22669">
    <property type="entry name" value="Exo_endo_phos2"/>
    <property type="match status" value="2"/>
</dbReference>
<dbReference type="PANTHER" id="PTHR11200">
    <property type="entry name" value="INOSITOL 5-PHOSPHATASE"/>
    <property type="match status" value="1"/>
</dbReference>
<accession>A0AAF0IQ81</accession>
<keyword evidence="4" id="KW-1185">Reference proteome</keyword>
<dbReference type="InterPro" id="IPR036691">
    <property type="entry name" value="Endo/exonu/phosph_ase_sf"/>
</dbReference>
<organism evidence="3 4">
    <name type="scientific">Malassezia brasiliensis</name>
    <dbReference type="NCBI Taxonomy" id="1821822"/>
    <lineage>
        <taxon>Eukaryota</taxon>
        <taxon>Fungi</taxon>
        <taxon>Dikarya</taxon>
        <taxon>Basidiomycota</taxon>
        <taxon>Ustilaginomycotina</taxon>
        <taxon>Malasseziomycetes</taxon>
        <taxon>Malasseziales</taxon>
        <taxon>Malasseziaceae</taxon>
        <taxon>Malassezia</taxon>
    </lineage>
</organism>
<dbReference type="Gene3D" id="3.60.10.10">
    <property type="entry name" value="Endonuclease/exonuclease/phosphatase"/>
    <property type="match status" value="1"/>
</dbReference>
<dbReference type="PANTHER" id="PTHR11200:SF275">
    <property type="entry name" value="LD06095P"/>
    <property type="match status" value="1"/>
</dbReference>
<dbReference type="GO" id="GO:0004439">
    <property type="term" value="F:phosphatidylinositol-4,5-bisphosphate 5-phosphatase activity"/>
    <property type="evidence" value="ECO:0007669"/>
    <property type="project" value="TreeGrafter"/>
</dbReference>
<dbReference type="GO" id="GO:0046856">
    <property type="term" value="P:phosphatidylinositol dephosphorylation"/>
    <property type="evidence" value="ECO:0007669"/>
    <property type="project" value="InterPro"/>
</dbReference>
<dbReference type="SMART" id="SM00128">
    <property type="entry name" value="IPPc"/>
    <property type="match status" value="1"/>
</dbReference>
<evidence type="ECO:0000313" key="3">
    <source>
        <dbReference type="EMBL" id="WFC97187.1"/>
    </source>
</evidence>
<sequence length="713" mass="77999">MAESMENMGTTAGQFLATAGHKVGSALHGLEESAMGAHEYPGLKLRIMTWNMHGKIPKGDLEILFGHVDPYNPADAPRLGPDEIPPLPMNDAHPYHLVVISCQECPWGEGGQLTTTLHTAGEIGSAAFGRSRRARDLYSGEHRHMDASGKGTGADTQLDLQRISSVSSTAGGLPLADSPSTRSTRPALSIRTDGDAERPMSSPVRREAASGPARTKVPGWSKVCEDWFCYATSPNSPEASPYVSPTDRADSDTDSLVSEQWPSRTHGLHGLTHQLSRASLRGDNTSDRSFVSPQDMRQPPQRLGPYELVIKKRMMGCYSAVYVWRGCHELVRGASANYVKSGLLAGRMGNKGGVGISILFAKTRLLFVNAHLAAHANKIAARFDNIQRISTELRVETFLPPDDPRNKLEDITAKFDHVFWCGDLNFRVEINRKDADALIQQKAYHRAFQYDQLQRAMHEGKIFQHFEEAPITFPPTYKFDILKAADARDVGAADEASFVTADDSFGSQRPKPTDAPEMNTGTLAPRSPSPDTVSLSNFSESSSIMEDAADDLNGVLPTKEVTTGNTLSPIRPNLVHAVKEEVQVRKKENATIYALGNATYDSSAKQRVPSWCDRVLWRTNDSAPHPTKHRAGLFGRRRDASSHREEDAVVRSLIQAPLHWLHGKGQDTAAADHGAGKGTVTVLTYRSIDDLDSEALGATSDHRPVLFSAFVRT</sequence>
<evidence type="ECO:0000259" key="2">
    <source>
        <dbReference type="SMART" id="SM00128"/>
    </source>
</evidence>
<name>A0AAF0IQ81_9BASI</name>
<dbReference type="AlphaFoldDB" id="A0AAF0IQ81"/>
<dbReference type="InterPro" id="IPR046985">
    <property type="entry name" value="IP5"/>
</dbReference>
<protein>
    <recommendedName>
        <fullName evidence="2">Inositol polyphosphate-related phosphatase domain-containing protein</fullName>
    </recommendedName>
</protein>
<proteinExistence type="predicted"/>
<dbReference type="EMBL" id="CP119956">
    <property type="protein sequence ID" value="WFC97187.1"/>
    <property type="molecule type" value="Genomic_DNA"/>
</dbReference>
<feature type="region of interest" description="Disordered" evidence="1">
    <location>
        <begin position="501"/>
        <end position="536"/>
    </location>
</feature>
<gene>
    <name evidence="3" type="ORF">MBRA1_003853</name>
</gene>
<reference evidence="3" key="1">
    <citation type="submission" date="2023-03" db="EMBL/GenBank/DDBJ databases">
        <title>Mating type loci evolution in Malassezia.</title>
        <authorList>
            <person name="Coelho M.A."/>
        </authorList>
    </citation>
    <scope>NUCLEOTIDE SEQUENCE</scope>
    <source>
        <strain evidence="3">CBS 14135</strain>
    </source>
</reference>